<dbReference type="EMBL" id="JACEGQ020000233">
    <property type="protein sequence ID" value="KAH8479326.1"/>
    <property type="molecule type" value="Genomic_DNA"/>
</dbReference>
<protein>
    <recommendedName>
        <fullName evidence="1">Reverse transcriptase zinc-binding domain-containing protein</fullName>
    </recommendedName>
</protein>
<dbReference type="AlphaFoldDB" id="A0A8T2WCX2"/>
<feature type="domain" description="Reverse transcriptase zinc-binding" evidence="1">
    <location>
        <begin position="31"/>
        <end position="99"/>
    </location>
</feature>
<sequence length="179" mass="20418">MESEQGGVRKGLERCMVCTTERFQDLDSSKSKSAYNMLVKQNSRWATRIPPRIGHFLWMALKNSSSIRSNLLTREAVVDITCGLCDMGVEDIDHMLNPCGSLVLCVSNWMMVLEFLSKIRQLGKLQQWSHGQFGNLFKESTDSVQIDHNFPLMHALLLEAPTSFILMMLFWGMAIKELE</sequence>
<comment type="caution">
    <text evidence="2">The sequence shown here is derived from an EMBL/GenBank/DDBJ whole genome shotgun (WGS) entry which is preliminary data.</text>
</comment>
<proteinExistence type="predicted"/>
<gene>
    <name evidence="2" type="ORF">H0E87_031374</name>
</gene>
<organism evidence="2 3">
    <name type="scientific">Populus deltoides</name>
    <name type="common">Eastern poplar</name>
    <name type="synonym">Eastern cottonwood</name>
    <dbReference type="NCBI Taxonomy" id="3696"/>
    <lineage>
        <taxon>Eukaryota</taxon>
        <taxon>Viridiplantae</taxon>
        <taxon>Streptophyta</taxon>
        <taxon>Embryophyta</taxon>
        <taxon>Tracheophyta</taxon>
        <taxon>Spermatophyta</taxon>
        <taxon>Magnoliopsida</taxon>
        <taxon>eudicotyledons</taxon>
        <taxon>Gunneridae</taxon>
        <taxon>Pentapetalae</taxon>
        <taxon>rosids</taxon>
        <taxon>fabids</taxon>
        <taxon>Malpighiales</taxon>
        <taxon>Salicaceae</taxon>
        <taxon>Saliceae</taxon>
        <taxon>Populus</taxon>
    </lineage>
</organism>
<evidence type="ECO:0000259" key="1">
    <source>
        <dbReference type="Pfam" id="PF13966"/>
    </source>
</evidence>
<dbReference type="Pfam" id="PF13966">
    <property type="entry name" value="zf-RVT"/>
    <property type="match status" value="1"/>
</dbReference>
<reference evidence="2" key="1">
    <citation type="journal article" date="2021" name="J. Hered.">
        <title>Genome Assembly of Salicaceae Populus deltoides (Eastern Cottonwood) I-69 Based on Nanopore Sequencing and Hi-C Technologies.</title>
        <authorList>
            <person name="Bai S."/>
            <person name="Wu H."/>
            <person name="Zhang J."/>
            <person name="Pan Z."/>
            <person name="Zhao W."/>
            <person name="Li Z."/>
            <person name="Tong C."/>
        </authorList>
    </citation>
    <scope>NUCLEOTIDE SEQUENCE</scope>
    <source>
        <tissue evidence="2">Leaf</tissue>
    </source>
</reference>
<accession>A0A8T2WCX2</accession>
<keyword evidence="3" id="KW-1185">Reference proteome</keyword>
<name>A0A8T2WCX2_POPDE</name>
<evidence type="ECO:0000313" key="3">
    <source>
        <dbReference type="Proteomes" id="UP000807159"/>
    </source>
</evidence>
<dbReference type="InterPro" id="IPR026960">
    <property type="entry name" value="RVT-Znf"/>
</dbReference>
<dbReference type="Proteomes" id="UP000807159">
    <property type="component" value="Unassembled WGS sequence"/>
</dbReference>
<evidence type="ECO:0000313" key="2">
    <source>
        <dbReference type="EMBL" id="KAH8479326.1"/>
    </source>
</evidence>